<feature type="compositionally biased region" description="Low complexity" evidence="1">
    <location>
        <begin position="582"/>
        <end position="597"/>
    </location>
</feature>
<feature type="compositionally biased region" description="Basic and acidic residues" evidence="1">
    <location>
        <begin position="461"/>
        <end position="482"/>
    </location>
</feature>
<dbReference type="CDD" id="cd11576">
    <property type="entry name" value="GH99_GH71_like_2"/>
    <property type="match status" value="1"/>
</dbReference>
<evidence type="ECO:0000313" key="3">
    <source>
        <dbReference type="Proteomes" id="UP000186601"/>
    </source>
</evidence>
<evidence type="ECO:0008006" key="4">
    <source>
        <dbReference type="Google" id="ProtNLM"/>
    </source>
</evidence>
<dbReference type="STRING" id="98765.A0A2R6P0V3"/>
<organism evidence="2 3">
    <name type="scientific">Hermanssonia centrifuga</name>
    <dbReference type="NCBI Taxonomy" id="98765"/>
    <lineage>
        <taxon>Eukaryota</taxon>
        <taxon>Fungi</taxon>
        <taxon>Dikarya</taxon>
        <taxon>Basidiomycota</taxon>
        <taxon>Agaricomycotina</taxon>
        <taxon>Agaricomycetes</taxon>
        <taxon>Polyporales</taxon>
        <taxon>Meruliaceae</taxon>
        <taxon>Hermanssonia</taxon>
    </lineage>
</organism>
<accession>A0A2R6P0V3</accession>
<evidence type="ECO:0000313" key="2">
    <source>
        <dbReference type="EMBL" id="PSR82955.1"/>
    </source>
</evidence>
<sequence>MASSSQAKTLKRADPSTIQDKFLVGYQGWFTCPGDGPPLDPGHHGWLHWFNYPIPDGGRPNTDLWPDVSEYSPSELFPAPGLKFATGDQAFLFSSRNARTVERHFHWMALHGVDGAFLQRFLGQCDLEGGNENIRNQRDEVGDRVREAAEKEGRVFTIMYDISGVAPDRIQRVLEQDWMHLIHNKGILDSPNYLREKGKAVVTLWGFGMGDTGHDPATVRAVTSFIRSNTPGGAYIMGGGPAYWRTSTNDADRNPEFVNVWLEEFDAISPWTIGRFGSPEHADRYAEENVKGDLELIRKRNEEAESGVPGRRHIDFIPVIFPGGSGFNLSEGKWGWNDIPRRGGQFLWRQLWNMRRLGIRTMYGAMWDEYDEGTAYMPIVSKKRQVPVHDKYNFMALDEDGFDLPPDWYMRIAGFAGESLRGDRMMHETFPSKELQDYWSTRPRYEEKESDNASASGSNQKKSESWEEWDKLTKEKEGKDEPPPPPYSLEAEEPPVPPRPSATGALNAVPSSPERSVIQQLPAQQPAAQQPLAAQPPPIQHPPIAPLSSRPSMSRPAGSSPVNGPPSAPPPVPVNSRPKPGTSSYSPTSIPPTSISSLADDFSRQRISSVSPRLEPPPLHPAHPSASRPSSPAKKPASPGTCSNPAMQGYPQSSYQPSQSTYGAAPNHSMFPTAGYTPSVGPRPQHGNIQTSGPWSAAPWPPPEWGVQPSSPTSQPPHTFPTYSAPEAQFSSYSSTYATGYSSPSPPLRPRPSTSSAHSYSHSPSHSSSPSPKPPSPFRPPDATLGGGFQFPQAQPSVSQEEFYAYPPQPHQIPQPYNQYGSSTPPLHFPGTGPTNSAYPSYAPPSSPHPPSPQYAGLSTGGKLLNKFKK</sequence>
<feature type="compositionally biased region" description="Low complexity" evidence="1">
    <location>
        <begin position="648"/>
        <end position="660"/>
    </location>
</feature>
<feature type="compositionally biased region" description="Pro residues" evidence="1">
    <location>
        <begin position="842"/>
        <end position="853"/>
    </location>
</feature>
<evidence type="ECO:0000256" key="1">
    <source>
        <dbReference type="SAM" id="MobiDB-lite"/>
    </source>
</evidence>
<feature type="region of interest" description="Disordered" evidence="1">
    <location>
        <begin position="443"/>
        <end position="870"/>
    </location>
</feature>
<feature type="compositionally biased region" description="Low complexity" evidence="1">
    <location>
        <begin position="622"/>
        <end position="639"/>
    </location>
</feature>
<name>A0A2R6P0V3_9APHY</name>
<proteinExistence type="predicted"/>
<dbReference type="AlphaFoldDB" id="A0A2R6P0V3"/>
<dbReference type="Gene3D" id="3.20.20.80">
    <property type="entry name" value="Glycosidases"/>
    <property type="match status" value="1"/>
</dbReference>
<feature type="compositionally biased region" description="Low complexity" evidence="1">
    <location>
        <begin position="751"/>
        <end position="770"/>
    </location>
</feature>
<reference evidence="2 3" key="1">
    <citation type="submission" date="2018-02" db="EMBL/GenBank/DDBJ databases">
        <title>Genome sequence of the basidiomycete white-rot fungus Phlebia centrifuga.</title>
        <authorList>
            <person name="Granchi Z."/>
            <person name="Peng M."/>
            <person name="de Vries R.P."/>
            <person name="Hilden K."/>
            <person name="Makela M.R."/>
            <person name="Grigoriev I."/>
            <person name="Riley R."/>
        </authorList>
    </citation>
    <scope>NUCLEOTIDE SEQUENCE [LARGE SCALE GENOMIC DNA]</scope>
    <source>
        <strain evidence="2 3">FBCC195</strain>
    </source>
</reference>
<feature type="compositionally biased region" description="Pro residues" evidence="1">
    <location>
        <begin position="534"/>
        <end position="545"/>
    </location>
</feature>
<feature type="compositionally biased region" description="Low complexity" evidence="1">
    <location>
        <begin position="518"/>
        <end position="533"/>
    </location>
</feature>
<feature type="compositionally biased region" description="Pro residues" evidence="1">
    <location>
        <begin position="771"/>
        <end position="780"/>
    </location>
</feature>
<dbReference type="OrthoDB" id="2589715at2759"/>
<feature type="compositionally biased region" description="Pro residues" evidence="1">
    <location>
        <begin position="563"/>
        <end position="573"/>
    </location>
</feature>
<dbReference type="Proteomes" id="UP000186601">
    <property type="component" value="Unassembled WGS sequence"/>
</dbReference>
<keyword evidence="3" id="KW-1185">Reference proteome</keyword>
<feature type="compositionally biased region" description="Low complexity" evidence="1">
    <location>
        <begin position="731"/>
        <end position="743"/>
    </location>
</feature>
<dbReference type="EMBL" id="MLYV02000567">
    <property type="protein sequence ID" value="PSR82955.1"/>
    <property type="molecule type" value="Genomic_DNA"/>
</dbReference>
<gene>
    <name evidence="2" type="ORF">PHLCEN_2v5925</name>
</gene>
<comment type="caution">
    <text evidence="2">The sequence shown here is derived from an EMBL/GenBank/DDBJ whole genome shotgun (WGS) entry which is preliminary data.</text>
</comment>
<protein>
    <recommendedName>
        <fullName evidence="4">Xylosidase/arabinosidase</fullName>
    </recommendedName>
</protein>